<reference evidence="2 3" key="1">
    <citation type="journal article" date="2018" name="PLoS Genet.">
        <title>Population sequencing reveals clonal diversity and ancestral inbreeding in the grapevine cultivar Chardonnay.</title>
        <authorList>
            <person name="Roach M.J."/>
            <person name="Johnson D.L."/>
            <person name="Bohlmann J."/>
            <person name="van Vuuren H.J."/>
            <person name="Jones S.J."/>
            <person name="Pretorius I.S."/>
            <person name="Schmidt S.A."/>
            <person name="Borneman A.R."/>
        </authorList>
    </citation>
    <scope>NUCLEOTIDE SEQUENCE [LARGE SCALE GENOMIC DNA]</scope>
    <source>
        <strain evidence="3">cv. Chardonnay</strain>
        <tissue evidence="2">Leaf</tissue>
    </source>
</reference>
<comment type="caution">
    <text evidence="2">The sequence shown here is derived from an EMBL/GenBank/DDBJ whole genome shotgun (WGS) entry which is preliminary data.</text>
</comment>
<dbReference type="Proteomes" id="UP000288805">
    <property type="component" value="Unassembled WGS sequence"/>
</dbReference>
<protein>
    <recommendedName>
        <fullName evidence="1">Retrotransposon gag domain-containing protein</fullName>
    </recommendedName>
</protein>
<sequence length="305" mass="34732">MAQKMNEGRVDCLEKEVGEIRKEMQRLLGMEKTVMDLAQNVMRVLQLLEKTQKVVAALSLGRNTTTAAQREDRAGWIPGVGEPKPKRLDLSGQSILCDVRTHGRREISSHRNEFRWGHTLLYQWTNSREVFGSWENLKRRLLLRFRPTQERSLCEQFLAVRQQGTVAAYQWEFEIMATPLKGISDKVMESTFMNGLFLRSRNALVGDLRRREGKLEMLTMKIKMGKVVIVLKGDPTLSRTKVSLEAIARALQHHSQGCVVHSGEPPTTRQWKEMSLAKPQLEYLGHLVSAKGVVADPNKISAMVE</sequence>
<gene>
    <name evidence="2" type="ORF">CK203_036776</name>
</gene>
<name>A0A438I0U2_VITVI</name>
<dbReference type="Pfam" id="PF03732">
    <property type="entry name" value="Retrotrans_gag"/>
    <property type="match status" value="1"/>
</dbReference>
<evidence type="ECO:0000259" key="1">
    <source>
        <dbReference type="Pfam" id="PF03732"/>
    </source>
</evidence>
<organism evidence="2 3">
    <name type="scientific">Vitis vinifera</name>
    <name type="common">Grape</name>
    <dbReference type="NCBI Taxonomy" id="29760"/>
    <lineage>
        <taxon>Eukaryota</taxon>
        <taxon>Viridiplantae</taxon>
        <taxon>Streptophyta</taxon>
        <taxon>Embryophyta</taxon>
        <taxon>Tracheophyta</taxon>
        <taxon>Spermatophyta</taxon>
        <taxon>Magnoliopsida</taxon>
        <taxon>eudicotyledons</taxon>
        <taxon>Gunneridae</taxon>
        <taxon>Pentapetalae</taxon>
        <taxon>rosids</taxon>
        <taxon>Vitales</taxon>
        <taxon>Vitaceae</taxon>
        <taxon>Viteae</taxon>
        <taxon>Vitis</taxon>
    </lineage>
</organism>
<accession>A0A438I0U2</accession>
<feature type="domain" description="Retrotransposon gag" evidence="1">
    <location>
        <begin position="119"/>
        <end position="196"/>
    </location>
</feature>
<evidence type="ECO:0000313" key="3">
    <source>
        <dbReference type="Proteomes" id="UP000288805"/>
    </source>
</evidence>
<dbReference type="EMBL" id="QGNW01000156">
    <property type="protein sequence ID" value="RVW90260.1"/>
    <property type="molecule type" value="Genomic_DNA"/>
</dbReference>
<proteinExistence type="predicted"/>
<dbReference type="AlphaFoldDB" id="A0A438I0U2"/>
<evidence type="ECO:0000313" key="2">
    <source>
        <dbReference type="EMBL" id="RVW90260.1"/>
    </source>
</evidence>
<dbReference type="InterPro" id="IPR005162">
    <property type="entry name" value="Retrotrans_gag_dom"/>
</dbReference>